<evidence type="ECO:0000313" key="1">
    <source>
        <dbReference type="EMBL" id="VDL93991.1"/>
    </source>
</evidence>
<dbReference type="Proteomes" id="UP000275846">
    <property type="component" value="Unassembled WGS sequence"/>
</dbReference>
<proteinExistence type="predicted"/>
<dbReference type="EMBL" id="UYSU01034225">
    <property type="protein sequence ID" value="VDL93991.1"/>
    <property type="molecule type" value="Genomic_DNA"/>
</dbReference>
<gene>
    <name evidence="1" type="ORF">SSLN_LOCUS7606</name>
</gene>
<name>A0A183STQ8_SCHSO</name>
<evidence type="ECO:0000313" key="2">
    <source>
        <dbReference type="Proteomes" id="UP000275846"/>
    </source>
</evidence>
<sequence>MSRPAVSSSLPSTVSGGRITRRACRSFASSELVIGGVGADDGGKLIASERQAEAHQTIIDGLWQTGQTSHDIVLDDKGDTSVALHLGGLSRRCNRRLTPQLPLLRESGLAESSSAHLVSRHFLSDKRRSPFRSVAPQID</sequence>
<evidence type="ECO:0000313" key="3">
    <source>
        <dbReference type="WBParaSite" id="SSLN_0000788801-mRNA-1"/>
    </source>
</evidence>
<protein>
    <submittedName>
        <fullName evidence="1 3">Uncharacterized protein</fullName>
    </submittedName>
</protein>
<dbReference type="AlphaFoldDB" id="A0A183STQ8"/>
<keyword evidence="2" id="KW-1185">Reference proteome</keyword>
<reference evidence="1 2" key="2">
    <citation type="submission" date="2018-11" db="EMBL/GenBank/DDBJ databases">
        <authorList>
            <consortium name="Pathogen Informatics"/>
        </authorList>
    </citation>
    <scope>NUCLEOTIDE SEQUENCE [LARGE SCALE GENOMIC DNA]</scope>
    <source>
        <strain evidence="1 2">NST_G2</strain>
    </source>
</reference>
<reference evidence="3" key="1">
    <citation type="submission" date="2016-06" db="UniProtKB">
        <authorList>
            <consortium name="WormBaseParasite"/>
        </authorList>
    </citation>
    <scope>IDENTIFICATION</scope>
</reference>
<accession>A0A183STQ8</accession>
<dbReference type="WBParaSite" id="SSLN_0000788801-mRNA-1">
    <property type="protein sequence ID" value="SSLN_0000788801-mRNA-1"/>
    <property type="gene ID" value="SSLN_0000788801"/>
</dbReference>
<organism evidence="3">
    <name type="scientific">Schistocephalus solidus</name>
    <name type="common">Tapeworm</name>
    <dbReference type="NCBI Taxonomy" id="70667"/>
    <lineage>
        <taxon>Eukaryota</taxon>
        <taxon>Metazoa</taxon>
        <taxon>Spiralia</taxon>
        <taxon>Lophotrochozoa</taxon>
        <taxon>Platyhelminthes</taxon>
        <taxon>Cestoda</taxon>
        <taxon>Eucestoda</taxon>
        <taxon>Diphyllobothriidea</taxon>
        <taxon>Diphyllobothriidae</taxon>
        <taxon>Schistocephalus</taxon>
    </lineage>
</organism>